<dbReference type="CDD" id="cd14798">
    <property type="entry name" value="RX-CC_like"/>
    <property type="match status" value="1"/>
</dbReference>
<proteinExistence type="inferred from homology"/>
<dbReference type="Gramene" id="OB11G27000.1">
    <property type="protein sequence ID" value="OB11G27000.1"/>
    <property type="gene ID" value="OB11G27000"/>
</dbReference>
<evidence type="ECO:0000313" key="9">
    <source>
        <dbReference type="Proteomes" id="UP000006038"/>
    </source>
</evidence>
<protein>
    <recommendedName>
        <fullName evidence="10">AAA+ ATPase domain-containing protein</fullName>
    </recommendedName>
</protein>
<keyword evidence="5" id="KW-0611">Plant defense</keyword>
<dbReference type="GO" id="GO:0006952">
    <property type="term" value="P:defense response"/>
    <property type="evidence" value="ECO:0007669"/>
    <property type="project" value="UniProtKB-KW"/>
</dbReference>
<dbReference type="AlphaFoldDB" id="J3NA64"/>
<dbReference type="HOGENOM" id="CLU_000837_9_6_1"/>
<dbReference type="Proteomes" id="UP000006038">
    <property type="component" value="Chromosome 11"/>
</dbReference>
<sequence>MATILYTLVGSCLNKLQGIITDEAILILGVKDELEELQRRTDLIKSSLTDAEARKMEDSTVEKWLGQLRDVIYDVDDIIDFARFKGSVLLPDHPVSSTRKSNTCTGLSISSCFSNIRTRHEIAVKIRSLNKKIENISKDEVFFKLNRTQTNGKGSAWTPIESSSLVEPNLVGKEVLYACRELVDLVLKHKESKDYKIAIVGTGGVGKTTLAQKIFNDKKLEGRFDKHAWVCVSKEYSRDSLLKQVLRNMGIRYEQDESVPELQRKLRSDITDKSFFLVLDDMWRSEAWIDLLSTPLHAAATGMILVTTRDDTIARVIGVDHTHRVDLMSANVG</sequence>
<dbReference type="STRING" id="4533.J3NA64"/>
<dbReference type="InterPro" id="IPR002182">
    <property type="entry name" value="NB-ARC"/>
</dbReference>
<dbReference type="Gene3D" id="3.40.50.300">
    <property type="entry name" value="P-loop containing nucleotide triphosphate hydrolases"/>
    <property type="match status" value="1"/>
</dbReference>
<dbReference type="PRINTS" id="PR00364">
    <property type="entry name" value="DISEASERSIST"/>
</dbReference>
<evidence type="ECO:0008006" key="10">
    <source>
        <dbReference type="Google" id="ProtNLM"/>
    </source>
</evidence>
<evidence type="ECO:0000259" key="6">
    <source>
        <dbReference type="Pfam" id="PF00931"/>
    </source>
</evidence>
<evidence type="ECO:0000313" key="8">
    <source>
        <dbReference type="EnsemblPlants" id="OB11G27000.1"/>
    </source>
</evidence>
<evidence type="ECO:0000256" key="3">
    <source>
        <dbReference type="ARBA" id="ARBA00022737"/>
    </source>
</evidence>
<organism evidence="8">
    <name type="scientific">Oryza brachyantha</name>
    <name type="common">malo sina</name>
    <dbReference type="NCBI Taxonomy" id="4533"/>
    <lineage>
        <taxon>Eukaryota</taxon>
        <taxon>Viridiplantae</taxon>
        <taxon>Streptophyta</taxon>
        <taxon>Embryophyta</taxon>
        <taxon>Tracheophyta</taxon>
        <taxon>Spermatophyta</taxon>
        <taxon>Magnoliopsida</taxon>
        <taxon>Liliopsida</taxon>
        <taxon>Poales</taxon>
        <taxon>Poaceae</taxon>
        <taxon>BOP clade</taxon>
        <taxon>Oryzoideae</taxon>
        <taxon>Oryzeae</taxon>
        <taxon>Oryzinae</taxon>
        <taxon>Oryza</taxon>
    </lineage>
</organism>
<accession>J3NA64</accession>
<dbReference type="Pfam" id="PF18052">
    <property type="entry name" value="Rx_N"/>
    <property type="match status" value="1"/>
</dbReference>
<dbReference type="PANTHER" id="PTHR19338:SF73">
    <property type="entry name" value="DISEASE RESISTANCE PROTEIN RGA2-LIKE"/>
    <property type="match status" value="1"/>
</dbReference>
<dbReference type="InterPro" id="IPR038005">
    <property type="entry name" value="RX-like_CC"/>
</dbReference>
<keyword evidence="2" id="KW-0433">Leucine-rich repeat</keyword>
<keyword evidence="3" id="KW-0677">Repeat</keyword>
<evidence type="ECO:0000256" key="5">
    <source>
        <dbReference type="ARBA" id="ARBA00022821"/>
    </source>
</evidence>
<feature type="domain" description="NB-ARC" evidence="6">
    <location>
        <begin position="185"/>
        <end position="329"/>
    </location>
</feature>
<dbReference type="Gene3D" id="1.20.5.4130">
    <property type="match status" value="1"/>
</dbReference>
<name>J3NA64_ORYBR</name>
<dbReference type="EnsemblPlants" id="OB11G27000.1">
    <property type="protein sequence ID" value="OB11G27000.1"/>
    <property type="gene ID" value="OB11G27000"/>
</dbReference>
<dbReference type="InterPro" id="IPR041118">
    <property type="entry name" value="Rx_N"/>
</dbReference>
<comment type="similarity">
    <text evidence="1">Belongs to the disease resistance NB-LRR family.</text>
</comment>
<evidence type="ECO:0000256" key="2">
    <source>
        <dbReference type="ARBA" id="ARBA00022614"/>
    </source>
</evidence>
<dbReference type="OMA" id="FSCFCNI"/>
<feature type="domain" description="Disease resistance N-terminal" evidence="7">
    <location>
        <begin position="9"/>
        <end position="81"/>
    </location>
</feature>
<dbReference type="InterPro" id="IPR027417">
    <property type="entry name" value="P-loop_NTPase"/>
</dbReference>
<dbReference type="eggNOG" id="KOG4658">
    <property type="taxonomic scope" value="Eukaryota"/>
</dbReference>
<reference evidence="8" key="2">
    <citation type="submission" date="2013-04" db="UniProtKB">
        <authorList>
            <consortium name="EnsemblPlants"/>
        </authorList>
    </citation>
    <scope>IDENTIFICATION</scope>
</reference>
<evidence type="ECO:0000259" key="7">
    <source>
        <dbReference type="Pfam" id="PF18052"/>
    </source>
</evidence>
<dbReference type="SUPFAM" id="SSF52540">
    <property type="entry name" value="P-loop containing nucleoside triphosphate hydrolases"/>
    <property type="match status" value="1"/>
</dbReference>
<keyword evidence="4" id="KW-0547">Nucleotide-binding</keyword>
<dbReference type="PANTHER" id="PTHR19338">
    <property type="entry name" value="TRANSLOCASE OF INNER MITOCHONDRIAL MEMBRANE 13 HOMOLOG"/>
    <property type="match status" value="1"/>
</dbReference>
<evidence type="ECO:0000256" key="4">
    <source>
        <dbReference type="ARBA" id="ARBA00022741"/>
    </source>
</evidence>
<dbReference type="GO" id="GO:0043531">
    <property type="term" value="F:ADP binding"/>
    <property type="evidence" value="ECO:0007669"/>
    <property type="project" value="InterPro"/>
</dbReference>
<keyword evidence="9" id="KW-1185">Reference proteome</keyword>
<evidence type="ECO:0000256" key="1">
    <source>
        <dbReference type="ARBA" id="ARBA00008894"/>
    </source>
</evidence>
<dbReference type="Pfam" id="PF00931">
    <property type="entry name" value="NB-ARC"/>
    <property type="match status" value="1"/>
</dbReference>
<reference evidence="8" key="1">
    <citation type="journal article" date="2013" name="Nat. Commun.">
        <title>Whole-genome sequencing of Oryza brachyantha reveals mechanisms underlying Oryza genome evolution.</title>
        <authorList>
            <person name="Chen J."/>
            <person name="Huang Q."/>
            <person name="Gao D."/>
            <person name="Wang J."/>
            <person name="Lang Y."/>
            <person name="Liu T."/>
            <person name="Li B."/>
            <person name="Bai Z."/>
            <person name="Luis Goicoechea J."/>
            <person name="Liang C."/>
            <person name="Chen C."/>
            <person name="Zhang W."/>
            <person name="Sun S."/>
            <person name="Liao Y."/>
            <person name="Zhang X."/>
            <person name="Yang L."/>
            <person name="Song C."/>
            <person name="Wang M."/>
            <person name="Shi J."/>
            <person name="Liu G."/>
            <person name="Liu J."/>
            <person name="Zhou H."/>
            <person name="Zhou W."/>
            <person name="Yu Q."/>
            <person name="An N."/>
            <person name="Chen Y."/>
            <person name="Cai Q."/>
            <person name="Wang B."/>
            <person name="Liu B."/>
            <person name="Min J."/>
            <person name="Huang Y."/>
            <person name="Wu H."/>
            <person name="Li Z."/>
            <person name="Zhang Y."/>
            <person name="Yin Y."/>
            <person name="Song W."/>
            <person name="Jiang J."/>
            <person name="Jackson S.A."/>
            <person name="Wing R.A."/>
            <person name="Wang J."/>
            <person name="Chen M."/>
        </authorList>
    </citation>
    <scope>NUCLEOTIDE SEQUENCE [LARGE SCALE GENOMIC DNA]</scope>
    <source>
        <strain evidence="8">cv. IRGC 101232</strain>
    </source>
</reference>